<keyword evidence="3" id="KW-1185">Reference proteome</keyword>
<dbReference type="AlphaFoldDB" id="C5LPN4"/>
<dbReference type="OMA" id="PFCAAIG"/>
<accession>C5LPN4</accession>
<organism evidence="3">
    <name type="scientific">Perkinsus marinus (strain ATCC 50983 / TXsc)</name>
    <dbReference type="NCBI Taxonomy" id="423536"/>
    <lineage>
        <taxon>Eukaryota</taxon>
        <taxon>Sar</taxon>
        <taxon>Alveolata</taxon>
        <taxon>Perkinsozoa</taxon>
        <taxon>Perkinsea</taxon>
        <taxon>Perkinsida</taxon>
        <taxon>Perkinsidae</taxon>
        <taxon>Perkinsus</taxon>
    </lineage>
</organism>
<dbReference type="EMBL" id="GG684180">
    <property type="protein sequence ID" value="EER01354.1"/>
    <property type="molecule type" value="Genomic_DNA"/>
</dbReference>
<dbReference type="InParanoid" id="C5LPN4"/>
<feature type="signal peptide" evidence="1">
    <location>
        <begin position="1"/>
        <end position="28"/>
    </location>
</feature>
<gene>
    <name evidence="2" type="ORF">Pmar_PMAR004228</name>
</gene>
<reference evidence="2 3" key="1">
    <citation type="submission" date="2008-07" db="EMBL/GenBank/DDBJ databases">
        <authorList>
            <person name="El-Sayed N."/>
            <person name="Caler E."/>
            <person name="Inman J."/>
            <person name="Amedeo P."/>
            <person name="Hass B."/>
            <person name="Wortman J."/>
        </authorList>
    </citation>
    <scope>NUCLEOTIDE SEQUENCE [LARGE SCALE GENOMIC DNA]</scope>
    <source>
        <strain evidence="3">ATCC 50983 / TXsc</strain>
    </source>
</reference>
<keyword evidence="1" id="KW-0732">Signal</keyword>
<evidence type="ECO:0000313" key="2">
    <source>
        <dbReference type="EMBL" id="EER01354.1"/>
    </source>
</evidence>
<sequence length="204" mass="22023">MSVKQLVISAASAAVMLSSLIPCNAVRAAVQPASAGEFSDYPPTRYATFDERKNALHCGYDNREKNSDDSAALDFYIVGNGVQTGAITCPKAEKYPAFRTSYLGSPTLKMYNPHIVGSGAYFSLAQPTTEVTYLDPLRNIQLSPPSPRAEGESPAMNRQRQCLNAIQTIKDGFGGSFRALCDKHHDVSVTAIKTTRAAELNVTV</sequence>
<dbReference type="GeneID" id="9058913"/>
<protein>
    <submittedName>
        <fullName evidence="2">Uncharacterized protein</fullName>
    </submittedName>
</protein>
<proteinExistence type="predicted"/>
<dbReference type="RefSeq" id="XP_002768636.1">
    <property type="nucleotide sequence ID" value="XM_002768590.1"/>
</dbReference>
<name>C5LPN4_PERM5</name>
<evidence type="ECO:0000313" key="3">
    <source>
        <dbReference type="Proteomes" id="UP000007800"/>
    </source>
</evidence>
<dbReference type="Proteomes" id="UP000007800">
    <property type="component" value="Unassembled WGS sequence"/>
</dbReference>
<feature type="chain" id="PRO_5002954643" evidence="1">
    <location>
        <begin position="29"/>
        <end position="204"/>
    </location>
</feature>
<evidence type="ECO:0000256" key="1">
    <source>
        <dbReference type="SAM" id="SignalP"/>
    </source>
</evidence>